<comment type="subcellular location">
    <subcellularLocation>
        <location evidence="2">Host endoplasmic reticulum membrane</location>
    </subcellularLocation>
</comment>
<dbReference type="GeneID" id="37616515"/>
<evidence type="ECO:0000256" key="13">
    <source>
        <dbReference type="SAM" id="Phobius"/>
    </source>
</evidence>
<dbReference type="GO" id="GO:0046740">
    <property type="term" value="P:transport of virus in host, cell to cell"/>
    <property type="evidence" value="ECO:0007669"/>
    <property type="project" value="UniProtKB-KW"/>
</dbReference>
<keyword evidence="11" id="KW-1038">Host endoplasmic reticulum</keyword>
<evidence type="ECO:0000256" key="4">
    <source>
        <dbReference type="ARBA" id="ARBA00013304"/>
    </source>
</evidence>
<dbReference type="EMBL" id="LC224308">
    <property type="protein sequence ID" value="BAX36554.1"/>
    <property type="molecule type" value="Genomic_RNA"/>
</dbReference>
<evidence type="ECO:0000256" key="8">
    <source>
        <dbReference type="ARBA" id="ARBA00022989"/>
    </source>
</evidence>
<evidence type="ECO:0000256" key="6">
    <source>
        <dbReference type="ARBA" id="ARBA00022692"/>
    </source>
</evidence>
<protein>
    <recommendedName>
        <fullName evidence="4">Movement protein TGB2</fullName>
    </recommendedName>
    <alternativeName>
        <fullName evidence="12">Triple gene block 2 protein</fullName>
    </alternativeName>
</protein>
<dbReference type="KEGG" id="vg:37616515"/>
<keyword evidence="15" id="KW-1185">Reference proteome</keyword>
<dbReference type="Pfam" id="PF01307">
    <property type="entry name" value="Plant_vir_prot"/>
    <property type="match status" value="1"/>
</dbReference>
<evidence type="ECO:0000256" key="7">
    <source>
        <dbReference type="ARBA" id="ARBA00022870"/>
    </source>
</evidence>
<evidence type="ECO:0000313" key="14">
    <source>
        <dbReference type="EMBL" id="BAX36554.1"/>
    </source>
</evidence>
<name>A0A1W7HH25_9VIRU</name>
<dbReference type="GO" id="GO:0044167">
    <property type="term" value="C:host cell endoplasmic reticulum membrane"/>
    <property type="evidence" value="ECO:0007669"/>
    <property type="project" value="UniProtKB-SubCell"/>
</dbReference>
<comment type="similarity">
    <text evidence="3">Belongs to the Tymovirales TGBp2 protein family.</text>
</comment>
<proteinExistence type="inferred from homology"/>
<keyword evidence="5" id="KW-0813">Transport</keyword>
<evidence type="ECO:0000256" key="9">
    <source>
        <dbReference type="ARBA" id="ARBA00023031"/>
    </source>
</evidence>
<accession>A0A1W7HH25</accession>
<keyword evidence="8 13" id="KW-1133">Transmembrane helix</keyword>
<dbReference type="InterPro" id="IPR001896">
    <property type="entry name" value="Plant_vir_prot"/>
</dbReference>
<keyword evidence="10 13" id="KW-0472">Membrane</keyword>
<dbReference type="OrthoDB" id="20634at10239"/>
<keyword evidence="9" id="KW-0916">Viral movement protein</keyword>
<gene>
    <name evidence="14" type="primary">TGB2</name>
</gene>
<organism evidence="14">
    <name type="scientific">Melon yellowing-associated virus</name>
    <dbReference type="NCBI Taxonomy" id="255255"/>
    <lineage>
        <taxon>Viruses</taxon>
        <taxon>Riboviria</taxon>
        <taxon>Orthornavirae</taxon>
        <taxon>Kitrinoviricota</taxon>
        <taxon>Alsuviricetes</taxon>
        <taxon>Tymovirales</taxon>
        <taxon>Betaflexiviridae</taxon>
        <taxon>Quinvirinae</taxon>
        <taxon>Carlavirus</taxon>
        <taxon>Carlavirus melonis</taxon>
    </lineage>
</organism>
<evidence type="ECO:0000256" key="11">
    <source>
        <dbReference type="ARBA" id="ARBA00023184"/>
    </source>
</evidence>
<evidence type="ECO:0000256" key="3">
    <source>
        <dbReference type="ARBA" id="ARBA00010321"/>
    </source>
</evidence>
<evidence type="ECO:0000256" key="5">
    <source>
        <dbReference type="ARBA" id="ARBA00022448"/>
    </source>
</evidence>
<dbReference type="RefSeq" id="YP_009505628.1">
    <property type="nucleotide sequence ID" value="NC_038324.1"/>
</dbReference>
<evidence type="ECO:0000256" key="10">
    <source>
        <dbReference type="ARBA" id="ARBA00023136"/>
    </source>
</evidence>
<feature type="transmembrane region" description="Helical" evidence="13">
    <location>
        <begin position="12"/>
        <end position="30"/>
    </location>
</feature>
<feature type="transmembrane region" description="Helical" evidence="13">
    <location>
        <begin position="76"/>
        <end position="95"/>
    </location>
</feature>
<keyword evidence="7" id="KW-1043">Host membrane</keyword>
<dbReference type="Proteomes" id="UP000232776">
    <property type="component" value="Segment"/>
</dbReference>
<evidence type="ECO:0000313" key="15">
    <source>
        <dbReference type="Proteomes" id="UP000232776"/>
    </source>
</evidence>
<evidence type="ECO:0000256" key="12">
    <source>
        <dbReference type="ARBA" id="ARBA00032240"/>
    </source>
</evidence>
<evidence type="ECO:0000256" key="2">
    <source>
        <dbReference type="ARBA" id="ARBA00004625"/>
    </source>
</evidence>
<sequence>MSLTPPADYSKSLLAIAIGSGVALTIYTITRSTLPHVGDSQYSLPHGGTYCDAAKKVIYGSPQRGTFDWLYTSGSYSFMIPLILCLTSVIVTLSFSDRKIVCPRCGVSHS</sequence>
<evidence type="ECO:0000256" key="1">
    <source>
        <dbReference type="ARBA" id="ARBA00002252"/>
    </source>
</evidence>
<comment type="function">
    <text evidence="1">Plays a role in viral cell-to-cell propagation, by facilitating genome transport to neighboring plant cells through plasmosdesmata,.</text>
</comment>
<reference evidence="14" key="1">
    <citation type="submission" date="2017-03" db="EMBL/GenBank/DDBJ databases">
        <title>The complete genome sequence of Melon yellowing associated virus isolated from melon plant wiht severe yellowing disease in Brazil.</title>
        <authorList>
            <person name="Costa T.M."/>
            <person name="Costa A.C.Jr."/>
            <person name="Lima M.F."/>
            <person name="Aragao F.A.S."/>
            <person name="Inoue-Nagata A.K."/>
            <person name="Andrade G.P."/>
            <person name="Ribeiro G.P."/>
            <person name="Blawid R."/>
            <person name="Nagata T."/>
        </authorList>
    </citation>
    <scope>NUCLEOTIDE SEQUENCE [LARGE SCALE GENOMIC DNA]</scope>
    <source>
        <strain evidence="14">M22</strain>
    </source>
</reference>
<keyword evidence="6 13" id="KW-0812">Transmembrane</keyword>